<sequence>MSLVDVLRHVEHLVMPGAVDDLEVGGVGEVDAGLGGAGVALAPGNDHLQGWVSSRSTRWKAS</sequence>
<accession>A0ABP7ARW9</accession>
<gene>
    <name evidence="1" type="ORF">GCM10022223_66880</name>
</gene>
<dbReference type="EMBL" id="BAAAZO010000012">
    <property type="protein sequence ID" value="GAA3638490.1"/>
    <property type="molecule type" value="Genomic_DNA"/>
</dbReference>
<evidence type="ECO:0000313" key="2">
    <source>
        <dbReference type="Proteomes" id="UP001501074"/>
    </source>
</evidence>
<comment type="caution">
    <text evidence="1">The sequence shown here is derived from an EMBL/GenBank/DDBJ whole genome shotgun (WGS) entry which is preliminary data.</text>
</comment>
<reference evidence="2" key="1">
    <citation type="journal article" date="2019" name="Int. J. Syst. Evol. Microbiol.">
        <title>The Global Catalogue of Microorganisms (GCM) 10K type strain sequencing project: providing services to taxonomists for standard genome sequencing and annotation.</title>
        <authorList>
            <consortium name="The Broad Institute Genomics Platform"/>
            <consortium name="The Broad Institute Genome Sequencing Center for Infectious Disease"/>
            <person name="Wu L."/>
            <person name="Ma J."/>
        </authorList>
    </citation>
    <scope>NUCLEOTIDE SEQUENCE [LARGE SCALE GENOMIC DNA]</scope>
    <source>
        <strain evidence="2">JCM 16902</strain>
    </source>
</reference>
<proteinExistence type="predicted"/>
<keyword evidence="2" id="KW-1185">Reference proteome</keyword>
<dbReference type="Proteomes" id="UP001501074">
    <property type="component" value="Unassembled WGS sequence"/>
</dbReference>
<protein>
    <submittedName>
        <fullName evidence="1">Uncharacterized protein</fullName>
    </submittedName>
</protein>
<evidence type="ECO:0000313" key="1">
    <source>
        <dbReference type="EMBL" id="GAA3638490.1"/>
    </source>
</evidence>
<name>A0ABP7ARW9_9ACTN</name>
<organism evidence="1 2">
    <name type="scientific">Kineosporia mesophila</name>
    <dbReference type="NCBI Taxonomy" id="566012"/>
    <lineage>
        <taxon>Bacteria</taxon>
        <taxon>Bacillati</taxon>
        <taxon>Actinomycetota</taxon>
        <taxon>Actinomycetes</taxon>
        <taxon>Kineosporiales</taxon>
        <taxon>Kineosporiaceae</taxon>
        <taxon>Kineosporia</taxon>
    </lineage>
</organism>